<dbReference type="GO" id="GO:0016853">
    <property type="term" value="F:isomerase activity"/>
    <property type="evidence" value="ECO:0007669"/>
    <property type="project" value="TreeGrafter"/>
</dbReference>
<dbReference type="Gene3D" id="3.10.310.10">
    <property type="entry name" value="Diaminopimelate Epimerase, Chain A, domain 1"/>
    <property type="match status" value="2"/>
</dbReference>
<dbReference type="GO" id="GO:0005737">
    <property type="term" value="C:cytoplasm"/>
    <property type="evidence" value="ECO:0007669"/>
    <property type="project" value="TreeGrafter"/>
</dbReference>
<feature type="region of interest" description="Disordered" evidence="1">
    <location>
        <begin position="1"/>
        <end position="45"/>
    </location>
</feature>
<organism evidence="2 3">
    <name type="scientific">Halocalculus aciditolerans</name>
    <dbReference type="NCBI Taxonomy" id="1383812"/>
    <lineage>
        <taxon>Archaea</taxon>
        <taxon>Methanobacteriati</taxon>
        <taxon>Methanobacteriota</taxon>
        <taxon>Stenosarchaea group</taxon>
        <taxon>Halobacteria</taxon>
        <taxon>Halobacteriales</taxon>
        <taxon>Halobacteriaceae</taxon>
        <taxon>Halocalculus</taxon>
    </lineage>
</organism>
<dbReference type="PIRSF" id="PIRSF016184">
    <property type="entry name" value="PhzC_PhzF"/>
    <property type="match status" value="1"/>
</dbReference>
<evidence type="ECO:0000256" key="1">
    <source>
        <dbReference type="SAM" id="MobiDB-lite"/>
    </source>
</evidence>
<reference evidence="2" key="1">
    <citation type="journal article" date="2014" name="Int. J. Syst. Evol. Microbiol.">
        <title>Complete genome sequence of Corynebacterium casei LMG S-19264T (=DSM 44701T), isolated from a smear-ripened cheese.</title>
        <authorList>
            <consortium name="US DOE Joint Genome Institute (JGI-PGF)"/>
            <person name="Walter F."/>
            <person name="Albersmeier A."/>
            <person name="Kalinowski J."/>
            <person name="Ruckert C."/>
        </authorList>
    </citation>
    <scope>NUCLEOTIDE SEQUENCE</scope>
    <source>
        <strain evidence="2">JCM 19596</strain>
    </source>
</reference>
<comment type="caution">
    <text evidence="2">The sequence shown here is derived from an EMBL/GenBank/DDBJ whole genome shotgun (WGS) entry which is preliminary data.</text>
</comment>
<dbReference type="AlphaFoldDB" id="A0A830F3L5"/>
<evidence type="ECO:0000313" key="3">
    <source>
        <dbReference type="Proteomes" id="UP000607197"/>
    </source>
</evidence>
<dbReference type="Proteomes" id="UP000607197">
    <property type="component" value="Unassembled WGS sequence"/>
</dbReference>
<feature type="compositionally biased region" description="Low complexity" evidence="1">
    <location>
        <begin position="10"/>
        <end position="38"/>
    </location>
</feature>
<sequence length="300" mass="32747">MSPRRVERCSTTPSTTSTSSRRTGIRGTSSPSSATPRPSTRRRCTRETNFSEAAFVESEEPVDGAYPVRIFDPAEELPFAGHPTLGAANVVREHVADDRPDELVLDLGVGRIPVWVEREHDEAVYWMQQIEPDFGDELPPALLAAVLGLAEADLDAEHPVQVVSTGLPTVVVPLASLDAVRRADTQLDAYYDRLIDVHGNLNVLVFTDETEEPGNDLHARVFADCAGVPEDPATGSSNGCLAAYLARHDYVDADPVDATVEQGYEMDRPSRLHLRAEETRDGIDVEVGGRVEPVLDGRLR</sequence>
<dbReference type="InterPro" id="IPR003719">
    <property type="entry name" value="Phenazine_PhzF-like"/>
</dbReference>
<gene>
    <name evidence="2" type="ORF">GCM10009039_16890</name>
</gene>
<dbReference type="EMBL" id="BMPG01000002">
    <property type="protein sequence ID" value="GGL59269.1"/>
    <property type="molecule type" value="Genomic_DNA"/>
</dbReference>
<dbReference type="PANTHER" id="PTHR13774:SF32">
    <property type="entry name" value="ANTISENSE-ENHANCING SEQUENCE 1"/>
    <property type="match status" value="1"/>
</dbReference>
<keyword evidence="3" id="KW-1185">Reference proteome</keyword>
<dbReference type="NCBIfam" id="TIGR00654">
    <property type="entry name" value="PhzF_family"/>
    <property type="match status" value="1"/>
</dbReference>
<dbReference type="PANTHER" id="PTHR13774">
    <property type="entry name" value="PHENAZINE BIOSYNTHESIS PROTEIN"/>
    <property type="match status" value="1"/>
</dbReference>
<name>A0A830F3L5_9EURY</name>
<reference evidence="2" key="2">
    <citation type="submission" date="2020-09" db="EMBL/GenBank/DDBJ databases">
        <authorList>
            <person name="Sun Q."/>
            <person name="Ohkuma M."/>
        </authorList>
    </citation>
    <scope>NUCLEOTIDE SEQUENCE</scope>
    <source>
        <strain evidence="2">JCM 19596</strain>
    </source>
</reference>
<evidence type="ECO:0000313" key="2">
    <source>
        <dbReference type="EMBL" id="GGL59269.1"/>
    </source>
</evidence>
<dbReference type="SUPFAM" id="SSF54506">
    <property type="entry name" value="Diaminopimelate epimerase-like"/>
    <property type="match status" value="1"/>
</dbReference>
<proteinExistence type="predicted"/>
<protein>
    <submittedName>
        <fullName evidence="2">Phenazine biosynthesis protein</fullName>
    </submittedName>
</protein>
<accession>A0A830F3L5</accession>
<dbReference type="Pfam" id="PF02567">
    <property type="entry name" value="PhzC-PhzF"/>
    <property type="match status" value="1"/>
</dbReference>